<dbReference type="PANTHER" id="PTHR24198">
    <property type="entry name" value="ANKYRIN REPEAT AND PROTEIN KINASE DOMAIN-CONTAINING PROTEIN"/>
    <property type="match status" value="1"/>
</dbReference>
<dbReference type="InterPro" id="IPR002110">
    <property type="entry name" value="Ankyrin_rpt"/>
</dbReference>
<dbReference type="PANTHER" id="PTHR24198:SF165">
    <property type="entry name" value="ANKYRIN REPEAT-CONTAINING PROTEIN-RELATED"/>
    <property type="match status" value="1"/>
</dbReference>
<protein>
    <submittedName>
        <fullName evidence="4">Uncharacterized protein</fullName>
    </submittedName>
</protein>
<keyword evidence="2 3" id="KW-0040">ANK repeat</keyword>
<feature type="repeat" description="ANK" evidence="3">
    <location>
        <begin position="380"/>
        <end position="412"/>
    </location>
</feature>
<evidence type="ECO:0000256" key="3">
    <source>
        <dbReference type="PROSITE-ProRule" id="PRU00023"/>
    </source>
</evidence>
<keyword evidence="5" id="KW-1185">Reference proteome</keyword>
<dbReference type="RefSeq" id="XP_066705077.1">
    <property type="nucleotide sequence ID" value="XM_066840013.1"/>
</dbReference>
<evidence type="ECO:0000256" key="1">
    <source>
        <dbReference type="ARBA" id="ARBA00022737"/>
    </source>
</evidence>
<feature type="repeat" description="ANK" evidence="3">
    <location>
        <begin position="345"/>
        <end position="377"/>
    </location>
</feature>
<dbReference type="Gene3D" id="1.25.40.20">
    <property type="entry name" value="Ankyrin repeat-containing domain"/>
    <property type="match status" value="1"/>
</dbReference>
<dbReference type="EMBL" id="JAQQWE010000002">
    <property type="protein sequence ID" value="KAK7962966.1"/>
    <property type="molecule type" value="Genomic_DNA"/>
</dbReference>
<name>A0ABR1QU95_9PEZI</name>
<evidence type="ECO:0000313" key="4">
    <source>
        <dbReference type="EMBL" id="KAK7962966.1"/>
    </source>
</evidence>
<organism evidence="4 5">
    <name type="scientific">Apiospora aurea</name>
    <dbReference type="NCBI Taxonomy" id="335848"/>
    <lineage>
        <taxon>Eukaryota</taxon>
        <taxon>Fungi</taxon>
        <taxon>Dikarya</taxon>
        <taxon>Ascomycota</taxon>
        <taxon>Pezizomycotina</taxon>
        <taxon>Sordariomycetes</taxon>
        <taxon>Xylariomycetidae</taxon>
        <taxon>Amphisphaeriales</taxon>
        <taxon>Apiosporaceae</taxon>
        <taxon>Apiospora</taxon>
    </lineage>
</organism>
<comment type="caution">
    <text evidence="4">The sequence shown here is derived from an EMBL/GenBank/DDBJ whole genome shotgun (WGS) entry which is preliminary data.</text>
</comment>
<keyword evidence="1" id="KW-0677">Repeat</keyword>
<feature type="repeat" description="ANK" evidence="3">
    <location>
        <begin position="419"/>
        <end position="451"/>
    </location>
</feature>
<dbReference type="SMART" id="SM00248">
    <property type="entry name" value="ANK"/>
    <property type="match status" value="5"/>
</dbReference>
<dbReference type="Proteomes" id="UP001391051">
    <property type="component" value="Unassembled WGS sequence"/>
</dbReference>
<dbReference type="GeneID" id="92073075"/>
<proteinExistence type="predicted"/>
<dbReference type="PROSITE" id="PS50297">
    <property type="entry name" value="ANK_REP_REGION"/>
    <property type="match status" value="3"/>
</dbReference>
<evidence type="ECO:0000256" key="2">
    <source>
        <dbReference type="ARBA" id="ARBA00023043"/>
    </source>
</evidence>
<gene>
    <name evidence="4" type="ORF">PG986_003791</name>
</gene>
<accession>A0ABR1QU95</accession>
<dbReference type="SUPFAM" id="SSF48403">
    <property type="entry name" value="Ankyrin repeat"/>
    <property type="match status" value="1"/>
</dbReference>
<sequence length="509" mass="56287">MELLSLPGEILHLILVQAALCRGLKRTLRLRLVCKTFDKAIYYPALFESRLLDHEHLRRRHCRGPVYTCNTHDHGVAKLWHDYLVYRAMSERDTQVGRFVEIRQLGQTLVDEAQAQRPGPEWDLRHVVDVLCWSALESGTKAPGGPYENWKREEATDLGKLQGFPAPMPRLSLLAAAALFDMVPLATALLAEGHSPKHHNNLLPPAIQVAAQSGNISVLKLFLGHPSYGSGFDPYAVYGAAVRGDMEIMKLVFPAPNGIEGTNESGYGSINWRSDASKAIPKARRVTLSPEVYEYLSNAWAPGPRSGRTPWYADLVSHAGRGNVGMVKYLIDERGVPVDEKNSEELESALERACRCGQDEVVDLLLERGADPDFTGHALWGAVPIRMAASGGHMSIVRKLIDHGAGLEAHSGGGPGCGLGIDAIHWAFLLEHTEMVDLLLERGATIRAGASLATTVSHLGYESMLDIVRQHGFEADPATYGLPIRWIEWPENTRLKAEWFRRKREGEVM</sequence>
<dbReference type="InterPro" id="IPR036770">
    <property type="entry name" value="Ankyrin_rpt-contain_sf"/>
</dbReference>
<reference evidence="4 5" key="1">
    <citation type="submission" date="2023-01" db="EMBL/GenBank/DDBJ databases">
        <title>Analysis of 21 Apiospora genomes using comparative genomics revels a genus with tremendous synthesis potential of carbohydrate active enzymes and secondary metabolites.</title>
        <authorList>
            <person name="Sorensen T."/>
        </authorList>
    </citation>
    <scope>NUCLEOTIDE SEQUENCE [LARGE SCALE GENOMIC DNA]</scope>
    <source>
        <strain evidence="4 5">CBS 24483</strain>
    </source>
</reference>
<dbReference type="Pfam" id="PF12796">
    <property type="entry name" value="Ank_2"/>
    <property type="match status" value="1"/>
</dbReference>
<dbReference type="PROSITE" id="PS50088">
    <property type="entry name" value="ANK_REPEAT"/>
    <property type="match status" value="3"/>
</dbReference>
<evidence type="ECO:0000313" key="5">
    <source>
        <dbReference type="Proteomes" id="UP001391051"/>
    </source>
</evidence>